<dbReference type="eggNOG" id="KOG2235">
    <property type="taxonomic scope" value="Eukaryota"/>
</dbReference>
<evidence type="ECO:0000313" key="3">
    <source>
        <dbReference type="Proteomes" id="UP000017836"/>
    </source>
</evidence>
<dbReference type="PANTHER" id="PTHR31057">
    <property type="entry name" value="E3 UFM1-PROTEIN LIGASE 1"/>
    <property type="match status" value="1"/>
</dbReference>
<organism evidence="2 3">
    <name type="scientific">Amborella trichopoda</name>
    <dbReference type="NCBI Taxonomy" id="13333"/>
    <lineage>
        <taxon>Eukaryota</taxon>
        <taxon>Viridiplantae</taxon>
        <taxon>Streptophyta</taxon>
        <taxon>Embryophyta</taxon>
        <taxon>Tracheophyta</taxon>
        <taxon>Spermatophyta</taxon>
        <taxon>Magnoliopsida</taxon>
        <taxon>Amborellales</taxon>
        <taxon>Amborellaceae</taxon>
        <taxon>Amborella</taxon>
    </lineage>
</organism>
<dbReference type="GO" id="GO:0071569">
    <property type="term" value="P:protein ufmylation"/>
    <property type="evidence" value="ECO:0007669"/>
    <property type="project" value="InterPro"/>
</dbReference>
<dbReference type="Pfam" id="PF25870">
    <property type="entry name" value="WHD_UFL1_5th"/>
    <property type="match status" value="1"/>
</dbReference>
<name>W1PVX4_AMBTC</name>
<accession>W1PVX4</accession>
<sequence length="401" mass="44647">MDEELLELQRQFEAAQQAKSSVRLSERNVVELVRKLQELNIIDYELLHTISGKEYITLERLRAEMEMEINKVGRVSLIDLTDMIDVDLYHIELQAQYIVGNNPGLMLVQGEIIAQSYWDTVAEEINERLQECSQIALAELATQLQVGSELLSSILEPRLGTLVMGRLEGGQIYTPLYIARVTAMVRGAARGVTVPTNLSAVWSRLHQLLQVTDGATGVFVEGSFFQSLFNGLVKDGEILGSLRAGVNWTPALFALAQSESVESFFSQNSFINYDVLHKLSIPHPRQYLQVRYPEGILLETVFIHSSMIEMLNVSTEDAIEHDSWVDSVSVLPSSFGIQDAAQLLLLSPFVQSAVKCGKAIVVGETCISSTKFISNQFQETLTRGSMATPFSRTTNEAHNTM</sequence>
<dbReference type="Pfam" id="PF09743">
    <property type="entry name" value="E3_UFM1_ligase"/>
    <property type="match status" value="1"/>
</dbReference>
<dbReference type="STRING" id="13333.W1PVX4"/>
<reference evidence="3" key="1">
    <citation type="journal article" date="2013" name="Science">
        <title>The Amborella genome and the evolution of flowering plants.</title>
        <authorList>
            <consortium name="Amborella Genome Project"/>
        </authorList>
    </citation>
    <scope>NUCLEOTIDE SEQUENCE [LARGE SCALE GENOMIC DNA]</scope>
</reference>
<keyword evidence="3" id="KW-1185">Reference proteome</keyword>
<dbReference type="Proteomes" id="UP000017836">
    <property type="component" value="Unassembled WGS sequence"/>
</dbReference>
<evidence type="ECO:0000259" key="1">
    <source>
        <dbReference type="Pfam" id="PF09743"/>
    </source>
</evidence>
<dbReference type="GO" id="GO:0061666">
    <property type="term" value="F:UFM1 ligase activity"/>
    <property type="evidence" value="ECO:0007669"/>
    <property type="project" value="InterPro"/>
</dbReference>
<dbReference type="HOGENOM" id="CLU_041091_0_0_1"/>
<dbReference type="InterPro" id="IPR056579">
    <property type="entry name" value="Ufl1_N"/>
</dbReference>
<dbReference type="PANTHER" id="PTHR31057:SF0">
    <property type="entry name" value="E3 UFM1-PROTEIN LIGASE 1"/>
    <property type="match status" value="1"/>
</dbReference>
<gene>
    <name evidence="2" type="ORF">AMTR_s00034p00207810</name>
</gene>
<evidence type="ECO:0000313" key="2">
    <source>
        <dbReference type="EMBL" id="ERN12228.1"/>
    </source>
</evidence>
<protein>
    <recommendedName>
        <fullName evidence="1">E3 UFM1-protein ligase 1-like N-terminal domain-containing protein</fullName>
    </recommendedName>
</protein>
<dbReference type="Gramene" id="ERN12228">
    <property type="protein sequence ID" value="ERN12228"/>
    <property type="gene ID" value="AMTR_s00034p00207810"/>
</dbReference>
<dbReference type="OMA" id="CEEVNEV"/>
<proteinExistence type="predicted"/>
<dbReference type="EMBL" id="KI392616">
    <property type="protein sequence ID" value="ERN12228.1"/>
    <property type="molecule type" value="Genomic_DNA"/>
</dbReference>
<dbReference type="AlphaFoldDB" id="W1PVX4"/>
<feature type="domain" description="E3 UFM1-protein ligase 1-like N-terminal" evidence="1">
    <location>
        <begin position="4"/>
        <end position="288"/>
    </location>
</feature>
<dbReference type="InterPro" id="IPR018611">
    <property type="entry name" value="Ufl1"/>
</dbReference>